<comment type="similarity">
    <text evidence="8 9">Belongs to the TRAP transporter small permease family.</text>
</comment>
<proteinExistence type="inferred from homology"/>
<evidence type="ECO:0000256" key="9">
    <source>
        <dbReference type="RuleBase" id="RU369079"/>
    </source>
</evidence>
<keyword evidence="4 9" id="KW-0997">Cell inner membrane</keyword>
<dbReference type="AlphaFoldDB" id="A0AB38YIB8"/>
<dbReference type="EMBL" id="CP101717">
    <property type="protein sequence ID" value="WLD58590.1"/>
    <property type="molecule type" value="Genomic_DNA"/>
</dbReference>
<evidence type="ECO:0000256" key="1">
    <source>
        <dbReference type="ARBA" id="ARBA00004429"/>
    </source>
</evidence>
<evidence type="ECO:0000313" key="11">
    <source>
        <dbReference type="EMBL" id="WLD58590.1"/>
    </source>
</evidence>
<evidence type="ECO:0000256" key="3">
    <source>
        <dbReference type="ARBA" id="ARBA00022475"/>
    </source>
</evidence>
<dbReference type="GO" id="GO:0022857">
    <property type="term" value="F:transmembrane transporter activity"/>
    <property type="evidence" value="ECO:0007669"/>
    <property type="project" value="UniProtKB-UniRule"/>
</dbReference>
<feature type="transmembrane region" description="Helical" evidence="9">
    <location>
        <begin position="116"/>
        <end position="135"/>
    </location>
</feature>
<comment type="subunit">
    <text evidence="9">The complex comprises the extracytoplasmic solute receptor protein and the two transmembrane proteins.</text>
</comment>
<dbReference type="PANTHER" id="PTHR35011:SF4">
    <property type="entry name" value="SLL1102 PROTEIN"/>
    <property type="match status" value="1"/>
</dbReference>
<evidence type="ECO:0000259" key="10">
    <source>
        <dbReference type="Pfam" id="PF04290"/>
    </source>
</evidence>
<evidence type="ECO:0000256" key="7">
    <source>
        <dbReference type="ARBA" id="ARBA00023136"/>
    </source>
</evidence>
<comment type="subcellular location">
    <subcellularLocation>
        <location evidence="1 9">Cell inner membrane</location>
        <topology evidence="1 9">Multi-pass membrane protein</topology>
    </subcellularLocation>
</comment>
<dbReference type="RefSeq" id="WP_304995876.1">
    <property type="nucleotide sequence ID" value="NZ_CP101717.1"/>
</dbReference>
<organism evidence="11">
    <name type="scientific">Salinispirillum sp. LH 10-3-1</name>
    <dbReference type="NCBI Taxonomy" id="2952525"/>
    <lineage>
        <taxon>Bacteria</taxon>
        <taxon>Pseudomonadati</taxon>
        <taxon>Pseudomonadota</taxon>
        <taxon>Gammaproteobacteria</taxon>
        <taxon>Oceanospirillales</taxon>
        <taxon>Saccharospirillaceae</taxon>
        <taxon>Salinispirillum</taxon>
    </lineage>
</organism>
<feature type="transmembrane region" description="Helical" evidence="9">
    <location>
        <begin position="166"/>
        <end position="190"/>
    </location>
</feature>
<dbReference type="InterPro" id="IPR007387">
    <property type="entry name" value="TRAP_DctQ"/>
</dbReference>
<keyword evidence="6 9" id="KW-1133">Transmembrane helix</keyword>
<reference evidence="11" key="1">
    <citation type="submission" date="2022-07" db="EMBL/GenBank/DDBJ databases">
        <title>Complete genome sequence of Salinispirillum sp. LH10-3-1 capable of multiple carbohydrate inversion isolated from a soda lake.</title>
        <authorList>
            <person name="Liu J."/>
            <person name="Zhai Y."/>
            <person name="Zhang H."/>
            <person name="Yang H."/>
            <person name="Qu J."/>
            <person name="Li J."/>
        </authorList>
    </citation>
    <scope>NUCLEOTIDE SEQUENCE</scope>
    <source>
        <strain evidence="11">LH 10-3-1</strain>
    </source>
</reference>
<comment type="caution">
    <text evidence="9">Lacks conserved residue(s) required for the propagation of feature annotation.</text>
</comment>
<evidence type="ECO:0000256" key="8">
    <source>
        <dbReference type="ARBA" id="ARBA00038436"/>
    </source>
</evidence>
<feature type="transmembrane region" description="Helical" evidence="9">
    <location>
        <begin position="33"/>
        <end position="52"/>
    </location>
</feature>
<keyword evidence="7 9" id="KW-0472">Membrane</keyword>
<dbReference type="InterPro" id="IPR055348">
    <property type="entry name" value="DctQ"/>
</dbReference>
<accession>A0AB38YIB8</accession>
<evidence type="ECO:0000256" key="4">
    <source>
        <dbReference type="ARBA" id="ARBA00022519"/>
    </source>
</evidence>
<evidence type="ECO:0000256" key="2">
    <source>
        <dbReference type="ARBA" id="ARBA00022448"/>
    </source>
</evidence>
<evidence type="ECO:0000256" key="5">
    <source>
        <dbReference type="ARBA" id="ARBA00022692"/>
    </source>
</evidence>
<name>A0AB38YIB8_9GAMM</name>
<keyword evidence="3" id="KW-1003">Cell membrane</keyword>
<gene>
    <name evidence="11" type="ORF">NFC81_02055</name>
</gene>
<keyword evidence="2 9" id="KW-0813">Transport</keyword>
<evidence type="ECO:0000256" key="6">
    <source>
        <dbReference type="ARBA" id="ARBA00022989"/>
    </source>
</evidence>
<dbReference type="PANTHER" id="PTHR35011">
    <property type="entry name" value="2,3-DIKETO-L-GULONATE TRAP TRANSPORTER SMALL PERMEASE PROTEIN YIAM"/>
    <property type="match status" value="1"/>
</dbReference>
<dbReference type="GO" id="GO:0005886">
    <property type="term" value="C:plasma membrane"/>
    <property type="evidence" value="ECO:0007669"/>
    <property type="project" value="UniProtKB-SubCell"/>
</dbReference>
<keyword evidence="5 9" id="KW-0812">Transmembrane</keyword>
<feature type="domain" description="Tripartite ATP-independent periplasmic transporters DctQ component" evidence="10">
    <location>
        <begin position="74"/>
        <end position="185"/>
    </location>
</feature>
<comment type="function">
    <text evidence="9">Part of the tripartite ATP-independent periplasmic (TRAP) transport system.</text>
</comment>
<sequence>MKTAVLLRVAAVLDAIARPVILTGLWVGRLTSWLVLAIIAVVLLTVVMNALGMNELARWQDRVFLLGRALTINSVIDMQWHLYGLLMLFGATYALHTNSHVRVDFIYERFSPRVRLIIDLVGHLALLIPFCWIVAEMNWPQVRMSFISGEQSNYGGLTHRFLIKGALPIALGFLALNAFARCLSTIAALLDPARMDKEKFYVR</sequence>
<dbReference type="Pfam" id="PF04290">
    <property type="entry name" value="DctQ"/>
    <property type="match status" value="1"/>
</dbReference>
<protein>
    <recommendedName>
        <fullName evidence="9">TRAP transporter small permease protein</fullName>
    </recommendedName>
</protein>